<reference evidence="2" key="1">
    <citation type="submission" date="2020-06" db="EMBL/GenBank/DDBJ databases">
        <title>WGS assembly of Ceratodon purpureus strain R40.</title>
        <authorList>
            <person name="Carey S.B."/>
            <person name="Jenkins J."/>
            <person name="Shu S."/>
            <person name="Lovell J.T."/>
            <person name="Sreedasyam A."/>
            <person name="Maumus F."/>
            <person name="Tiley G.P."/>
            <person name="Fernandez-Pozo N."/>
            <person name="Barry K."/>
            <person name="Chen C."/>
            <person name="Wang M."/>
            <person name="Lipzen A."/>
            <person name="Daum C."/>
            <person name="Saski C.A."/>
            <person name="Payton A.C."/>
            <person name="Mcbreen J.C."/>
            <person name="Conrad R.E."/>
            <person name="Kollar L.M."/>
            <person name="Olsson S."/>
            <person name="Huttunen S."/>
            <person name="Landis J.B."/>
            <person name="Wickett N.J."/>
            <person name="Johnson M.G."/>
            <person name="Rensing S.A."/>
            <person name="Grimwood J."/>
            <person name="Schmutz J."/>
            <person name="Mcdaniel S.F."/>
        </authorList>
    </citation>
    <scope>NUCLEOTIDE SEQUENCE</scope>
    <source>
        <strain evidence="2">R40</strain>
    </source>
</reference>
<sequence>MEMVHVYFRHGDRSPTPLGEAKAQTELWASRVQEVPVALQNREYFPQKYPWGLLTMKGAQQARELGAWLREHYIPKFSKTNGEVILRETPEKFLSLRTTNFLRTNLTAWFLLEGFLESPEIAATIPFACREEKDENLYHNEHCPRLQLKWKQAWAAVKRAVGQDGVNWRERFKDMQAAMARALEIELGNPKFSQSMDGEGFPWITAVDTFECARFHGDPLPEGIAEENVMAVRTLLAEDYAASFHDRDVLQLSIGTLVRELKEALVSRVNAPESPARPSLYLYSGHDATIMPLSVAFGVPWTVWPSYTSSICVELWRTQDGEHYVRILYDREEVAIPVSRAERAPKKVMLSLEEFSEVAEWSVLSSTDFSSRCQDISDIIPTPNRIIA</sequence>
<dbReference type="Gene3D" id="3.40.50.1240">
    <property type="entry name" value="Phosphoglycerate mutase-like"/>
    <property type="match status" value="1"/>
</dbReference>
<dbReference type="InterPro" id="IPR000560">
    <property type="entry name" value="His_Pase_clade-2"/>
</dbReference>
<dbReference type="PROSITE" id="PS00778">
    <property type="entry name" value="HIS_ACID_PHOSPHAT_2"/>
    <property type="match status" value="1"/>
</dbReference>
<dbReference type="PANTHER" id="PTHR11567:SF207">
    <property type="entry name" value="LYSOPHOSPHATIDIC ACID PHOSPHATASE TYPE 6"/>
    <property type="match status" value="1"/>
</dbReference>
<gene>
    <name evidence="2" type="ORF">KC19_10G014400</name>
</gene>
<accession>A0A8T0GJ35</accession>
<dbReference type="InterPro" id="IPR029033">
    <property type="entry name" value="His_PPase_superfam"/>
</dbReference>
<evidence type="ECO:0000313" key="3">
    <source>
        <dbReference type="Proteomes" id="UP000822688"/>
    </source>
</evidence>
<comment type="similarity">
    <text evidence="1">Belongs to the histidine acid phosphatase family.</text>
</comment>
<dbReference type="InterPro" id="IPR050645">
    <property type="entry name" value="Histidine_acid_phosphatase"/>
</dbReference>
<evidence type="ECO:0008006" key="4">
    <source>
        <dbReference type="Google" id="ProtNLM"/>
    </source>
</evidence>
<dbReference type="GO" id="GO:0016791">
    <property type="term" value="F:phosphatase activity"/>
    <property type="evidence" value="ECO:0007669"/>
    <property type="project" value="TreeGrafter"/>
</dbReference>
<dbReference type="EMBL" id="CM026431">
    <property type="protein sequence ID" value="KAG0558254.1"/>
    <property type="molecule type" value="Genomic_DNA"/>
</dbReference>
<protein>
    <recommendedName>
        <fullName evidence="4">Acid phosphatase</fullName>
    </recommendedName>
</protein>
<dbReference type="Pfam" id="PF00328">
    <property type="entry name" value="His_Phos_2"/>
    <property type="match status" value="1"/>
</dbReference>
<dbReference type="CDD" id="cd07061">
    <property type="entry name" value="HP_HAP_like"/>
    <property type="match status" value="1"/>
</dbReference>
<proteinExistence type="inferred from homology"/>
<dbReference type="AlphaFoldDB" id="A0A8T0GJ35"/>
<dbReference type="Proteomes" id="UP000822688">
    <property type="component" value="Chromosome 10"/>
</dbReference>
<dbReference type="InterPro" id="IPR033379">
    <property type="entry name" value="Acid_Pase_AS"/>
</dbReference>
<organism evidence="2 3">
    <name type="scientific">Ceratodon purpureus</name>
    <name type="common">Fire moss</name>
    <name type="synonym">Dicranum purpureum</name>
    <dbReference type="NCBI Taxonomy" id="3225"/>
    <lineage>
        <taxon>Eukaryota</taxon>
        <taxon>Viridiplantae</taxon>
        <taxon>Streptophyta</taxon>
        <taxon>Embryophyta</taxon>
        <taxon>Bryophyta</taxon>
        <taxon>Bryophytina</taxon>
        <taxon>Bryopsida</taxon>
        <taxon>Dicranidae</taxon>
        <taxon>Pseudoditrichales</taxon>
        <taxon>Ditrichaceae</taxon>
        <taxon>Ceratodon</taxon>
    </lineage>
</organism>
<keyword evidence="3" id="KW-1185">Reference proteome</keyword>
<comment type="caution">
    <text evidence="2">The sequence shown here is derived from an EMBL/GenBank/DDBJ whole genome shotgun (WGS) entry which is preliminary data.</text>
</comment>
<dbReference type="SUPFAM" id="SSF53254">
    <property type="entry name" value="Phosphoglycerate mutase-like"/>
    <property type="match status" value="1"/>
</dbReference>
<evidence type="ECO:0000256" key="1">
    <source>
        <dbReference type="ARBA" id="ARBA00005375"/>
    </source>
</evidence>
<dbReference type="PANTHER" id="PTHR11567">
    <property type="entry name" value="ACID PHOSPHATASE-RELATED"/>
    <property type="match status" value="1"/>
</dbReference>
<name>A0A8T0GJ35_CERPU</name>
<evidence type="ECO:0000313" key="2">
    <source>
        <dbReference type="EMBL" id="KAG0558254.1"/>
    </source>
</evidence>